<feature type="region of interest" description="Disordered" evidence="1">
    <location>
        <begin position="434"/>
        <end position="509"/>
    </location>
</feature>
<keyword evidence="2" id="KW-1133">Transmembrane helix</keyword>
<dbReference type="SMR" id="A0A7M7GAC2"/>
<evidence type="ECO:0000256" key="2">
    <source>
        <dbReference type="SAM" id="Phobius"/>
    </source>
</evidence>
<feature type="chain" id="PRO_5029556871" description="Integral membrane protein DGCR2/IDD" evidence="3">
    <location>
        <begin position="26"/>
        <end position="636"/>
    </location>
</feature>
<evidence type="ECO:0000313" key="5">
    <source>
        <dbReference type="Proteomes" id="UP000002358"/>
    </source>
</evidence>
<accession>A0A7M7GAC2</accession>
<keyword evidence="2" id="KW-0472">Membrane</keyword>
<dbReference type="RefSeq" id="XP_001605398.2">
    <property type="nucleotide sequence ID" value="XM_001605348.6"/>
</dbReference>
<feature type="transmembrane region" description="Helical" evidence="2">
    <location>
        <begin position="125"/>
        <end position="147"/>
    </location>
</feature>
<keyword evidence="2" id="KW-0812">Transmembrane</keyword>
<dbReference type="EnsemblMetazoa" id="XM_001605348">
    <property type="protein sequence ID" value="XP_001605398"/>
    <property type="gene ID" value="LOC100121790"/>
</dbReference>
<dbReference type="GeneID" id="100121790"/>
<dbReference type="PANTHER" id="PTHR15256:SF6">
    <property type="entry name" value="INTEGRAL MEMBRANE PROTEIN DGCR2_IDD"/>
    <property type="match status" value="1"/>
</dbReference>
<feature type="compositionally biased region" description="Low complexity" evidence="1">
    <location>
        <begin position="448"/>
        <end position="469"/>
    </location>
</feature>
<sequence length="636" mass="68512">MRYRAELLGYAVLTLTLQFNGQVLARGATCKDINGLLHETGYHYIPGPEPCTLCVCDNGNPTLCKAVLCKYKNQESLPNKDCKSFRFGDTCCELICLDDAISSTTNDKVDGNGTSVVDSSTNYDLGLRLVASCITALLSLGLLIFLIHRLRQRKIRAGRQNHQIADDQRSLGSMGYLDRNSVQHGMPMDDLPCNGNYPLWKPPGNYFPRGEAPPPYEEAVAAARAEQALLSISPHALSPLNFPNTYLTTHNAHANVSIVTNSQNGLPVSSPTLSTQNNATSSSPLIPTSNRPLSSPAAHNCYQLNQAESAAAADFCAGSCTTSFAGSSNNTYENLPTPVSRSALSNSVSNITPQHTVSSSNQLLLPNTQSAPVQNYQQHTTLPRQGGAFTISATLPNSNGATHRTIPRTLVTSGSLRLRREYPVHQSVAPLFDTPLVLPKNTPGDGNPSPRSTIPSTVIPSSVPSTLSSGDAAVRTNAFYDSSCSRDPSPSTSAKSSETKPAEIPPTLCNYKPPLATANEVNEEGSFDSVTCTCSAQALPPLHDDTDDYRSECENCKSATGSRYYLDNEDELVTSPHETMTLQRRPEDAASNVTPQYYRTSLTLPTSTRQRSRSSSSRGNWFSSMPESSTESSDGE</sequence>
<dbReference type="FunCoup" id="A0A7M7GAC2">
    <property type="interactions" value="34"/>
</dbReference>
<feature type="region of interest" description="Disordered" evidence="1">
    <location>
        <begin position="267"/>
        <end position="291"/>
    </location>
</feature>
<dbReference type="AlphaFoldDB" id="A0A7M7GAC2"/>
<reference evidence="4" key="1">
    <citation type="submission" date="2021-01" db="UniProtKB">
        <authorList>
            <consortium name="EnsemblMetazoa"/>
        </authorList>
    </citation>
    <scope>IDENTIFICATION</scope>
</reference>
<dbReference type="OrthoDB" id="6288751at2759"/>
<keyword evidence="5" id="KW-1185">Reference proteome</keyword>
<dbReference type="KEGG" id="nvi:100121790"/>
<name>A0A7M7GAC2_NASVI</name>
<dbReference type="Proteomes" id="UP000002358">
    <property type="component" value="Chromosome 2"/>
</dbReference>
<evidence type="ECO:0000256" key="3">
    <source>
        <dbReference type="SAM" id="SignalP"/>
    </source>
</evidence>
<feature type="compositionally biased region" description="Low complexity" evidence="1">
    <location>
        <begin position="599"/>
        <end position="636"/>
    </location>
</feature>
<dbReference type="GO" id="GO:0016020">
    <property type="term" value="C:membrane"/>
    <property type="evidence" value="ECO:0007669"/>
    <property type="project" value="TreeGrafter"/>
</dbReference>
<organism evidence="4 5">
    <name type="scientific">Nasonia vitripennis</name>
    <name type="common">Parasitic wasp</name>
    <dbReference type="NCBI Taxonomy" id="7425"/>
    <lineage>
        <taxon>Eukaryota</taxon>
        <taxon>Metazoa</taxon>
        <taxon>Ecdysozoa</taxon>
        <taxon>Arthropoda</taxon>
        <taxon>Hexapoda</taxon>
        <taxon>Insecta</taxon>
        <taxon>Pterygota</taxon>
        <taxon>Neoptera</taxon>
        <taxon>Endopterygota</taxon>
        <taxon>Hymenoptera</taxon>
        <taxon>Apocrita</taxon>
        <taxon>Proctotrupomorpha</taxon>
        <taxon>Chalcidoidea</taxon>
        <taxon>Pteromalidae</taxon>
        <taxon>Pteromalinae</taxon>
        <taxon>Nasonia</taxon>
    </lineage>
</organism>
<feature type="signal peptide" evidence="3">
    <location>
        <begin position="1"/>
        <end position="25"/>
    </location>
</feature>
<evidence type="ECO:0008006" key="6">
    <source>
        <dbReference type="Google" id="ProtNLM"/>
    </source>
</evidence>
<dbReference type="InterPro" id="IPR042378">
    <property type="entry name" value="IDD"/>
</dbReference>
<feature type="region of interest" description="Disordered" evidence="1">
    <location>
        <begin position="581"/>
        <end position="636"/>
    </location>
</feature>
<protein>
    <recommendedName>
        <fullName evidence="6">Integral membrane protein DGCR2/IDD</fullName>
    </recommendedName>
</protein>
<keyword evidence="3" id="KW-0732">Signal</keyword>
<dbReference type="PANTHER" id="PTHR15256">
    <property type="entry name" value="INTEGRAL MEMBRANE PROTEIN DGCR2/IDD"/>
    <property type="match status" value="1"/>
</dbReference>
<evidence type="ECO:0000313" key="4">
    <source>
        <dbReference type="EnsemblMetazoa" id="XP_001605398"/>
    </source>
</evidence>
<evidence type="ECO:0000256" key="1">
    <source>
        <dbReference type="SAM" id="MobiDB-lite"/>
    </source>
</evidence>
<proteinExistence type="predicted"/>
<feature type="compositionally biased region" description="Low complexity" evidence="1">
    <location>
        <begin position="481"/>
        <end position="493"/>
    </location>
</feature>
<dbReference type="InParanoid" id="A0A7M7GAC2"/>